<dbReference type="CDD" id="cd06974">
    <property type="entry name" value="TerD_like"/>
    <property type="match status" value="1"/>
</dbReference>
<evidence type="ECO:0000259" key="3">
    <source>
        <dbReference type="Pfam" id="PF04471"/>
    </source>
</evidence>
<dbReference type="GO" id="GO:0015666">
    <property type="term" value="F:restriction endodeoxyribonuclease activity"/>
    <property type="evidence" value="ECO:0007669"/>
    <property type="project" value="TreeGrafter"/>
</dbReference>
<dbReference type="PANTHER" id="PTHR30015:SF7">
    <property type="entry name" value="TYPE IV METHYL-DIRECTED RESTRICTION ENZYME ECOKMRR"/>
    <property type="match status" value="1"/>
</dbReference>
<gene>
    <name evidence="4" type="ORF">EHYA_09108</name>
</gene>
<proteinExistence type="predicted"/>
<dbReference type="InterPro" id="IPR052906">
    <property type="entry name" value="Type_IV_Methyl-Rstrct_Enzyme"/>
</dbReference>
<accession>A0A401Z388</accession>
<dbReference type="CDD" id="cd14686">
    <property type="entry name" value="bZIP"/>
    <property type="match status" value="1"/>
</dbReference>
<dbReference type="SUPFAM" id="SSF52980">
    <property type="entry name" value="Restriction endonuclease-like"/>
    <property type="match status" value="1"/>
</dbReference>
<dbReference type="RefSeq" id="WP_246127302.1">
    <property type="nucleotide sequence ID" value="NZ_BIFH01000048.1"/>
</dbReference>
<reference evidence="4 5" key="1">
    <citation type="submission" date="2018-12" db="EMBL/GenBank/DDBJ databases">
        <title>Draft genome sequence of Embleya hyalina NBRC 13850T.</title>
        <authorList>
            <person name="Komaki H."/>
            <person name="Hosoyama A."/>
            <person name="Kimura A."/>
            <person name="Ichikawa N."/>
            <person name="Tamura T."/>
        </authorList>
    </citation>
    <scope>NUCLEOTIDE SEQUENCE [LARGE SCALE GENOMIC DNA]</scope>
    <source>
        <strain evidence="4 5">NBRC 13850</strain>
    </source>
</reference>
<feature type="domain" description="TerD" evidence="2">
    <location>
        <begin position="545"/>
        <end position="695"/>
    </location>
</feature>
<feature type="compositionally biased region" description="Basic and acidic residues" evidence="1">
    <location>
        <begin position="22"/>
        <end position="57"/>
    </location>
</feature>
<keyword evidence="4" id="KW-0540">Nuclease</keyword>
<keyword evidence="5" id="KW-1185">Reference proteome</keyword>
<dbReference type="GO" id="GO:0009307">
    <property type="term" value="P:DNA restriction-modification system"/>
    <property type="evidence" value="ECO:0007669"/>
    <property type="project" value="InterPro"/>
</dbReference>
<evidence type="ECO:0000313" key="4">
    <source>
        <dbReference type="EMBL" id="GCE01342.1"/>
    </source>
</evidence>
<dbReference type="Pfam" id="PF04471">
    <property type="entry name" value="Mrr_cat"/>
    <property type="match status" value="1"/>
</dbReference>
<keyword evidence="4" id="KW-0378">Hydrolase</keyword>
<dbReference type="InterPro" id="IPR011856">
    <property type="entry name" value="tRNA_endonuc-like_dom_sf"/>
</dbReference>
<dbReference type="GO" id="GO:0003677">
    <property type="term" value="F:DNA binding"/>
    <property type="evidence" value="ECO:0007669"/>
    <property type="project" value="InterPro"/>
</dbReference>
<dbReference type="PANTHER" id="PTHR30015">
    <property type="entry name" value="MRR RESTRICTION SYSTEM PROTEIN"/>
    <property type="match status" value="1"/>
</dbReference>
<dbReference type="Pfam" id="PF02342">
    <property type="entry name" value="TerD"/>
    <property type="match status" value="1"/>
</dbReference>
<feature type="region of interest" description="Disordered" evidence="1">
    <location>
        <begin position="367"/>
        <end position="409"/>
    </location>
</feature>
<dbReference type="InterPro" id="IPR007560">
    <property type="entry name" value="Restrct_endonuc_IV_Mrr"/>
</dbReference>
<dbReference type="Gene3D" id="2.60.60.30">
    <property type="entry name" value="sav2460 like domains"/>
    <property type="match status" value="1"/>
</dbReference>
<dbReference type="Proteomes" id="UP000286931">
    <property type="component" value="Unassembled WGS sequence"/>
</dbReference>
<dbReference type="Gene3D" id="3.40.1350.10">
    <property type="match status" value="1"/>
</dbReference>
<name>A0A401Z388_9ACTN</name>
<feature type="domain" description="Restriction endonuclease type IV Mrr" evidence="3">
    <location>
        <begin position="414"/>
        <end position="524"/>
    </location>
</feature>
<protein>
    <submittedName>
        <fullName evidence="4">Restriction endonuclease</fullName>
    </submittedName>
</protein>
<sequence length="701" mass="76709">MASRRSTGVLGTWAELQRQQQRQREAELRARQQQQRADERNRREAQKAAARADREAQRAYQQAREAEVARRTAEIEERVAELQGVLRARLSAPGFHIDRLRAAVEIPPFQPGELARPIPMPDPARYQVAAPSGLGSFAPGAHSRYEQDRAQAQARYEHDLRAAQAAEYERQQRYNDYHRQFEEWANGQRALAAQRNDQVDDLVRRLAARDPEAIEDYFEGVLLASPDWPEGFSDQSTVAFDAAGRQLVVDHELPTVDVVPAVARMRYVKTDDQEKEVARTATDRRTIHRDLLAQSALRILAELFFADHEGILDSVVLNGFVQAIDPATGRPGRTYLVTVTARAQEFRHIGLDRVDAVACLEAMEGTLSTRPDRPTPVRTTRLADSVASAPAPAPTPTPPAPPGAGDDDPDLFVMDPIEFENLIAQLFRRMGMEVATTARSGDQGVDVVAVDPDPIRGGTIVVQVKRYRHTVPPTAVRDLAGTVQHHGANKGLLVTTSQFGPGSHEFIRNKPLGLVTGPELVGLLARHGLRGRLGPGTGTAAAPGSRLLVQVAWDPGTAPPLDPCAFVCRRGRVLGDEHFVFFNNPASPEGAVRIGDGVAYLIDLALLPREADRLVLAAAVDEEHAPGRDLSTLRGTRLTRLDQANGRDLGTNPVPTRRPGETAMVLGAFVRADTGWTFSPTTNGFRNGLLGVAESHGVEVE</sequence>
<feature type="compositionally biased region" description="Pro residues" evidence="1">
    <location>
        <begin position="391"/>
        <end position="402"/>
    </location>
</feature>
<evidence type="ECO:0000256" key="1">
    <source>
        <dbReference type="SAM" id="MobiDB-lite"/>
    </source>
</evidence>
<evidence type="ECO:0000313" key="5">
    <source>
        <dbReference type="Proteomes" id="UP000286931"/>
    </source>
</evidence>
<organism evidence="4 5">
    <name type="scientific">Embleya hyalina</name>
    <dbReference type="NCBI Taxonomy" id="516124"/>
    <lineage>
        <taxon>Bacteria</taxon>
        <taxon>Bacillati</taxon>
        <taxon>Actinomycetota</taxon>
        <taxon>Actinomycetes</taxon>
        <taxon>Kitasatosporales</taxon>
        <taxon>Streptomycetaceae</taxon>
        <taxon>Embleya</taxon>
    </lineage>
</organism>
<dbReference type="AlphaFoldDB" id="A0A401Z388"/>
<dbReference type="InterPro" id="IPR003325">
    <property type="entry name" value="TerD"/>
</dbReference>
<keyword evidence="4" id="KW-0255">Endonuclease</keyword>
<feature type="compositionally biased region" description="Low complexity" evidence="1">
    <location>
        <begin position="376"/>
        <end position="390"/>
    </location>
</feature>
<evidence type="ECO:0000259" key="2">
    <source>
        <dbReference type="Pfam" id="PF02342"/>
    </source>
</evidence>
<dbReference type="EMBL" id="BIFH01000048">
    <property type="protein sequence ID" value="GCE01342.1"/>
    <property type="molecule type" value="Genomic_DNA"/>
</dbReference>
<dbReference type="InterPro" id="IPR011335">
    <property type="entry name" value="Restrct_endonuc-II-like"/>
</dbReference>
<comment type="caution">
    <text evidence="4">The sequence shown here is derived from an EMBL/GenBank/DDBJ whole genome shotgun (WGS) entry which is preliminary data.</text>
</comment>
<feature type="region of interest" description="Disordered" evidence="1">
    <location>
        <begin position="1"/>
        <end position="58"/>
    </location>
</feature>